<protein>
    <submittedName>
        <fullName evidence="3">Uncharacterized protein</fullName>
    </submittedName>
</protein>
<feature type="compositionally biased region" description="Polar residues" evidence="2">
    <location>
        <begin position="300"/>
        <end position="311"/>
    </location>
</feature>
<feature type="compositionally biased region" description="Polar residues" evidence="2">
    <location>
        <begin position="136"/>
        <end position="146"/>
    </location>
</feature>
<dbReference type="AlphaFoldDB" id="A0A9N8PR43"/>
<gene>
    <name evidence="3" type="ORF">AWRI4620_LOCUS2869</name>
</gene>
<keyword evidence="1" id="KW-0175">Coiled coil</keyword>
<evidence type="ECO:0000313" key="3">
    <source>
        <dbReference type="EMBL" id="CAD0108614.1"/>
    </source>
</evidence>
<feature type="region of interest" description="Disordered" evidence="2">
    <location>
        <begin position="254"/>
        <end position="278"/>
    </location>
</feature>
<evidence type="ECO:0000313" key="4">
    <source>
        <dbReference type="Proteomes" id="UP000745764"/>
    </source>
</evidence>
<evidence type="ECO:0000256" key="1">
    <source>
        <dbReference type="SAM" id="Coils"/>
    </source>
</evidence>
<keyword evidence="4" id="KW-1185">Reference proteome</keyword>
<feature type="compositionally biased region" description="Basic and acidic residues" evidence="2">
    <location>
        <begin position="537"/>
        <end position="556"/>
    </location>
</feature>
<dbReference type="EMBL" id="CAINUL010000003">
    <property type="protein sequence ID" value="CAD0108614.1"/>
    <property type="molecule type" value="Genomic_DNA"/>
</dbReference>
<feature type="region of interest" description="Disordered" evidence="2">
    <location>
        <begin position="48"/>
        <end position="93"/>
    </location>
</feature>
<proteinExistence type="predicted"/>
<feature type="region of interest" description="Disordered" evidence="2">
    <location>
        <begin position="300"/>
        <end position="384"/>
    </location>
</feature>
<comment type="caution">
    <text evidence="3">The sequence shown here is derived from an EMBL/GenBank/DDBJ whole genome shotgun (WGS) entry which is preliminary data.</text>
</comment>
<feature type="region of interest" description="Disordered" evidence="2">
    <location>
        <begin position="184"/>
        <end position="226"/>
    </location>
</feature>
<sequence>MSGNEEASAGGAQSEGRAVPWLLTRRVLLSPIQLGAVQLQRYQPRAFPSTVSPFDEYEDETHEEDCYTRSPARSADMDIYSPGGSGGDISTSSEVDDEMDFYELDSSHPPVTADAPQTLASTRMGNALGTTDRADGSNTPSGNTPVKVNTAKLHELRAKLLANRQATPVKSTSDPANNINHVAVKTELQSRPQKPALTPKSAATKNKADLQASTSKPNRTTAASMLSHSRSVDALLAEGHATANMSQSDINIQQKTAQKKQPNTTDSTSKPSAAKNTAPPKLAHLSTALNTLFNTAEQTIANSDKSSSTAKSPDIPSEQENKNNSLAKQKSNPASPVPEQILPNDKSLDTITNPHATKPKPLHPLSSGPLHKHNLSLTTKPTKETEDEYFKDVDLWLSITGFHDTAFREQKLKTHKMRAALEEKKRALEREFAELERQEAAAANDPSTKDYMRSVSAAYMPPPALPVQTSTDERSAPLTKASPVPSQPAPAGTKRPRSPSVPLNNNREKLTRLHTSGRAVRRDDLFDKPSSASTSRRGSDQRSHYTNDRPEYHQRAAFDASPTRQSISVHGQAFRPSDSPFGRRESWTPRSPEQWSARPHGWNPASFSDVNEQPIGQGGHSSNKCGYKPSDPRNRYNR</sequence>
<feature type="coiled-coil region" evidence="1">
    <location>
        <begin position="411"/>
        <end position="445"/>
    </location>
</feature>
<feature type="compositionally biased region" description="Polar residues" evidence="2">
    <location>
        <begin position="254"/>
        <end position="275"/>
    </location>
</feature>
<feature type="compositionally biased region" description="Polar residues" evidence="2">
    <location>
        <begin position="211"/>
        <end position="226"/>
    </location>
</feature>
<feature type="region of interest" description="Disordered" evidence="2">
    <location>
        <begin position="462"/>
        <end position="638"/>
    </location>
</feature>
<reference evidence="3" key="1">
    <citation type="submission" date="2020-06" db="EMBL/GenBank/DDBJ databases">
        <authorList>
            <person name="Onetto C."/>
        </authorList>
    </citation>
    <scope>NUCLEOTIDE SEQUENCE</scope>
</reference>
<accession>A0A9N8PR43</accession>
<evidence type="ECO:0000256" key="2">
    <source>
        <dbReference type="SAM" id="MobiDB-lite"/>
    </source>
</evidence>
<organism evidence="3 4">
    <name type="scientific">Aureobasidium uvarum</name>
    <dbReference type="NCBI Taxonomy" id="2773716"/>
    <lineage>
        <taxon>Eukaryota</taxon>
        <taxon>Fungi</taxon>
        <taxon>Dikarya</taxon>
        <taxon>Ascomycota</taxon>
        <taxon>Pezizomycotina</taxon>
        <taxon>Dothideomycetes</taxon>
        <taxon>Dothideomycetidae</taxon>
        <taxon>Dothideales</taxon>
        <taxon>Saccotheciaceae</taxon>
        <taxon>Aureobasidium</taxon>
    </lineage>
</organism>
<dbReference type="Proteomes" id="UP000745764">
    <property type="component" value="Unassembled WGS sequence"/>
</dbReference>
<feature type="region of interest" description="Disordered" evidence="2">
    <location>
        <begin position="127"/>
        <end position="146"/>
    </location>
</feature>
<name>A0A9N8PR43_9PEZI</name>
<dbReference type="OrthoDB" id="6103986at2759"/>
<feature type="compositionally biased region" description="Polar residues" evidence="2">
    <location>
        <begin position="322"/>
        <end position="334"/>
    </location>
</feature>